<dbReference type="GO" id="GO:0016491">
    <property type="term" value="F:oxidoreductase activity"/>
    <property type="evidence" value="ECO:0007669"/>
    <property type="project" value="InterPro"/>
</dbReference>
<dbReference type="SUPFAM" id="SSF51905">
    <property type="entry name" value="FAD/NAD(P)-binding domain"/>
    <property type="match status" value="1"/>
</dbReference>
<evidence type="ECO:0000313" key="3">
    <source>
        <dbReference type="Proteomes" id="UP000077202"/>
    </source>
</evidence>
<dbReference type="AlphaFoldDB" id="A0A176VWF4"/>
<gene>
    <name evidence="2" type="ORF">AXG93_3217s1650</name>
</gene>
<comment type="caution">
    <text evidence="2">The sequence shown here is derived from an EMBL/GenBank/DDBJ whole genome shotgun (WGS) entry which is preliminary data.</text>
</comment>
<dbReference type="Gene3D" id="3.50.50.60">
    <property type="entry name" value="FAD/NAD(P)-binding domain"/>
    <property type="match status" value="1"/>
</dbReference>
<feature type="domain" description="Amine oxidase" evidence="1">
    <location>
        <begin position="78"/>
        <end position="281"/>
    </location>
</feature>
<protein>
    <recommendedName>
        <fullName evidence="1">Amine oxidase domain-containing protein</fullName>
    </recommendedName>
</protein>
<accession>A0A176VWF4</accession>
<dbReference type="InterPro" id="IPR036188">
    <property type="entry name" value="FAD/NAD-bd_sf"/>
</dbReference>
<dbReference type="EMBL" id="LVLJ01002403">
    <property type="protein sequence ID" value="OAE25148.1"/>
    <property type="molecule type" value="Genomic_DNA"/>
</dbReference>
<dbReference type="Pfam" id="PF01593">
    <property type="entry name" value="Amino_oxidase"/>
    <property type="match status" value="1"/>
</dbReference>
<dbReference type="Proteomes" id="UP000077202">
    <property type="component" value="Unassembled WGS sequence"/>
</dbReference>
<evidence type="ECO:0000313" key="2">
    <source>
        <dbReference type="EMBL" id="OAE25148.1"/>
    </source>
</evidence>
<evidence type="ECO:0000259" key="1">
    <source>
        <dbReference type="Pfam" id="PF01593"/>
    </source>
</evidence>
<organism evidence="2 3">
    <name type="scientific">Marchantia polymorpha subsp. ruderalis</name>
    <dbReference type="NCBI Taxonomy" id="1480154"/>
    <lineage>
        <taxon>Eukaryota</taxon>
        <taxon>Viridiplantae</taxon>
        <taxon>Streptophyta</taxon>
        <taxon>Embryophyta</taxon>
        <taxon>Marchantiophyta</taxon>
        <taxon>Marchantiopsida</taxon>
        <taxon>Marchantiidae</taxon>
        <taxon>Marchantiales</taxon>
        <taxon>Marchantiaceae</taxon>
        <taxon>Marchantia</taxon>
    </lineage>
</organism>
<name>A0A176VWF4_MARPO</name>
<proteinExistence type="predicted"/>
<sequence length="488" mass="54337">MNSIAACKLVDNLYPLMNPSTRIAVIGAGPSGLSAALALTRSIPKLIFVDLYVAISKHMGSFRKLEVAEQILFFWGLAGHVYDLGGQVIARESSPTLDTLMTEMGIELEKLGEEPFSLIDIASGRVQDLRIVSDVLSMLKVTEKLQEAGEASGKLGVHTVSSVAHETSHTYLRSTAKSIMNPKGLVEVPRAVAGLFTASGYGYAEHMPFAYMHQFVMSILGQAYRIKGGYDSFWHKISTTLADVRCNTRVQSIQRRNNKIYISVVQGESTSVLEFDKLIMSGNSSIPVNSNVYLSRAIKASLPAEEAAAGILDYSAKELEVFSRVEIIDYYTTVLKISGFEHFAPRFYYPETAQDPSSVGHFVAMQKFHADTNVFLFWSYGSAEVDQNRVTELLFEDVQKMGGRVEAVVLQRKFRYFPHVSSRDMRLGFYDKLEGLQGENNTYYVGALMSFELTERNSAYSFNLMSKRFGSAEEPIYVKASSLNRHDH</sequence>
<reference evidence="2" key="1">
    <citation type="submission" date="2016-03" db="EMBL/GenBank/DDBJ databases">
        <title>Mechanisms controlling the formation of the plant cell surface in tip-growing cells are functionally conserved among land plants.</title>
        <authorList>
            <person name="Honkanen S."/>
            <person name="Jones V.A."/>
            <person name="Morieri G."/>
            <person name="Champion C."/>
            <person name="Hetherington A.J."/>
            <person name="Kelly S."/>
            <person name="Saint-Marcoux D."/>
            <person name="Proust H."/>
            <person name="Prescott H."/>
            <person name="Dolan L."/>
        </authorList>
    </citation>
    <scope>NUCLEOTIDE SEQUENCE [LARGE SCALE GENOMIC DNA]</scope>
    <source>
        <tissue evidence="2">Whole gametophyte</tissue>
    </source>
</reference>
<dbReference type="Gene3D" id="1.10.405.20">
    <property type="match status" value="1"/>
</dbReference>
<keyword evidence="3" id="KW-1185">Reference proteome</keyword>
<dbReference type="InterPro" id="IPR002937">
    <property type="entry name" value="Amino_oxidase"/>
</dbReference>
<dbReference type="Gene3D" id="3.30.70.1990">
    <property type="match status" value="1"/>
</dbReference>